<keyword evidence="2" id="KW-0378">Hydrolase</keyword>
<dbReference type="EMBL" id="CP070499">
    <property type="protein sequence ID" value="QSB12897.1"/>
    <property type="molecule type" value="Genomic_DNA"/>
</dbReference>
<sequence length="130" mass="14396">MGISIEVIDSATGRSAIGASFVLWRKETDWQELAKGQVARAGQQQAIRPPTPDGSGTRSALERGMYRLRIDLDPYFAGLGVAPFQSHIEVAFRVFHCGQQIRFLMMITPTSCDHHIVLSDDRPPARSSQN</sequence>
<reference evidence="2" key="1">
    <citation type="submission" date="2021-02" db="EMBL/GenBank/DDBJ databases">
        <title>Natrosporangium hydrolyticum gen. nov., sp. nov, a haloalkaliphilic actinobacterium from a soda solonchak soil.</title>
        <authorList>
            <person name="Sorokin D.Y."/>
            <person name="Khijniak T.V."/>
            <person name="Zakharycheva A.P."/>
            <person name="Boueva O.V."/>
            <person name="Ariskina E.V."/>
            <person name="Hahnke R.L."/>
            <person name="Bunk B."/>
            <person name="Sproer C."/>
            <person name="Schumann P."/>
            <person name="Evtushenko L.I."/>
            <person name="Kublanov I.V."/>
        </authorList>
    </citation>
    <scope>NUCLEOTIDE SEQUENCE</scope>
    <source>
        <strain evidence="2">DSM 106523</strain>
    </source>
</reference>
<dbReference type="Pfam" id="PF00576">
    <property type="entry name" value="Transthyretin"/>
    <property type="match status" value="1"/>
</dbReference>
<dbReference type="InterPro" id="IPR036817">
    <property type="entry name" value="Transthyretin/HIU_hydrolase_sf"/>
</dbReference>
<feature type="domain" description="Transthyretin/hydroxyisourate hydrolase" evidence="1">
    <location>
        <begin position="3"/>
        <end position="101"/>
    </location>
</feature>
<keyword evidence="3" id="KW-1185">Reference proteome</keyword>
<proteinExistence type="predicted"/>
<dbReference type="GO" id="GO:0016787">
    <property type="term" value="F:hydrolase activity"/>
    <property type="evidence" value="ECO:0007669"/>
    <property type="project" value="UniProtKB-KW"/>
</dbReference>
<evidence type="ECO:0000313" key="2">
    <source>
        <dbReference type="EMBL" id="QSB12897.1"/>
    </source>
</evidence>
<evidence type="ECO:0000259" key="1">
    <source>
        <dbReference type="Pfam" id="PF00576"/>
    </source>
</evidence>
<evidence type="ECO:0000313" key="3">
    <source>
        <dbReference type="Proteomes" id="UP000662857"/>
    </source>
</evidence>
<dbReference type="SUPFAM" id="SSF49472">
    <property type="entry name" value="Transthyretin (synonym: prealbumin)"/>
    <property type="match status" value="1"/>
</dbReference>
<dbReference type="AlphaFoldDB" id="A0A895Y5D6"/>
<organism evidence="2 3">
    <name type="scientific">Natronosporangium hydrolyticum</name>
    <dbReference type="NCBI Taxonomy" id="2811111"/>
    <lineage>
        <taxon>Bacteria</taxon>
        <taxon>Bacillati</taxon>
        <taxon>Actinomycetota</taxon>
        <taxon>Actinomycetes</taxon>
        <taxon>Micromonosporales</taxon>
        <taxon>Micromonosporaceae</taxon>
        <taxon>Natronosporangium</taxon>
    </lineage>
</organism>
<dbReference type="KEGG" id="nhy:JQS43_14570"/>
<gene>
    <name evidence="2" type="ORF">JQS43_14570</name>
</gene>
<dbReference type="Gene3D" id="2.60.40.180">
    <property type="entry name" value="Transthyretin/hydroxyisourate hydrolase domain"/>
    <property type="match status" value="1"/>
</dbReference>
<accession>A0A895Y5D6</accession>
<name>A0A895Y5D6_9ACTN</name>
<protein>
    <submittedName>
        <fullName evidence="2">Hydroxyisourate hydrolase</fullName>
    </submittedName>
</protein>
<dbReference type="RefSeq" id="WP_239674942.1">
    <property type="nucleotide sequence ID" value="NZ_CP070499.1"/>
</dbReference>
<dbReference type="Proteomes" id="UP000662857">
    <property type="component" value="Chromosome"/>
</dbReference>
<dbReference type="InterPro" id="IPR023416">
    <property type="entry name" value="Transthyretin/HIU_hydrolase_d"/>
</dbReference>